<comment type="caution">
    <text evidence="2">The sequence shown here is derived from an EMBL/GenBank/DDBJ whole genome shotgun (WGS) entry which is preliminary data.</text>
</comment>
<dbReference type="OrthoDB" id="9795206at2"/>
<dbReference type="Gene3D" id="3.40.630.30">
    <property type="match status" value="1"/>
</dbReference>
<evidence type="ECO:0000313" key="2">
    <source>
        <dbReference type="EMBL" id="SAL56785.1"/>
    </source>
</evidence>
<dbReference type="PANTHER" id="PTHR43415">
    <property type="entry name" value="SPERMIDINE N(1)-ACETYLTRANSFERASE"/>
    <property type="match status" value="1"/>
</dbReference>
<accession>A0A158IJT1</accession>
<dbReference type="PROSITE" id="PS51186">
    <property type="entry name" value="GNAT"/>
    <property type="match status" value="1"/>
</dbReference>
<organism evidence="2 3">
    <name type="scientific">Caballeronia arvi</name>
    <dbReference type="NCBI Taxonomy" id="1777135"/>
    <lineage>
        <taxon>Bacteria</taxon>
        <taxon>Pseudomonadati</taxon>
        <taxon>Pseudomonadota</taxon>
        <taxon>Betaproteobacteria</taxon>
        <taxon>Burkholderiales</taxon>
        <taxon>Burkholderiaceae</taxon>
        <taxon>Caballeronia</taxon>
    </lineage>
</organism>
<proteinExistence type="predicted"/>
<sequence>MIKDDIFLRELERGDLSTINAWRADRSLVSLLGGNFRYVGREIDDKWFDGYLGSRVNNVRLAVCLKSSRELIGVTYLLGIDWLNRSAEFSIQIGAESARGRGFGEAAARSTLAHAFVDLNLHRIALNVLEGNARAISLYEKLGFRAEGLHRQAVFKDGRYLNVVCMALLSTEFSEPSSPPDGA</sequence>
<dbReference type="InterPro" id="IPR016181">
    <property type="entry name" value="Acyl_CoA_acyltransferase"/>
</dbReference>
<feature type="domain" description="N-acetyltransferase" evidence="1">
    <location>
        <begin position="6"/>
        <end position="171"/>
    </location>
</feature>
<dbReference type="Pfam" id="PF13302">
    <property type="entry name" value="Acetyltransf_3"/>
    <property type="match status" value="1"/>
</dbReference>
<protein>
    <submittedName>
        <fullName evidence="2">GCN5 family acetyltransferase</fullName>
    </submittedName>
</protein>
<dbReference type="Proteomes" id="UP000055019">
    <property type="component" value="Unassembled WGS sequence"/>
</dbReference>
<evidence type="ECO:0000313" key="3">
    <source>
        <dbReference type="Proteomes" id="UP000055019"/>
    </source>
</evidence>
<dbReference type="GO" id="GO:0016747">
    <property type="term" value="F:acyltransferase activity, transferring groups other than amino-acyl groups"/>
    <property type="evidence" value="ECO:0007669"/>
    <property type="project" value="InterPro"/>
</dbReference>
<dbReference type="SUPFAM" id="SSF55729">
    <property type="entry name" value="Acyl-CoA N-acyltransferases (Nat)"/>
    <property type="match status" value="1"/>
</dbReference>
<dbReference type="PANTHER" id="PTHR43415:SF3">
    <property type="entry name" value="GNAT-FAMILY ACETYLTRANSFERASE"/>
    <property type="match status" value="1"/>
</dbReference>
<keyword evidence="3" id="KW-1185">Reference proteome</keyword>
<dbReference type="AlphaFoldDB" id="A0A158IJT1"/>
<reference evidence="2" key="1">
    <citation type="submission" date="2016-01" db="EMBL/GenBank/DDBJ databases">
        <authorList>
            <person name="Peeters C."/>
        </authorList>
    </citation>
    <scope>NUCLEOTIDE SEQUENCE [LARGE SCALE GENOMIC DNA]</scope>
    <source>
        <strain evidence="2">LMG 29317</strain>
    </source>
</reference>
<gene>
    <name evidence="2" type="ORF">AWB74_02611</name>
</gene>
<dbReference type="RefSeq" id="WP_061147170.1">
    <property type="nucleotide sequence ID" value="NZ_FCOM02000009.1"/>
</dbReference>
<dbReference type="InterPro" id="IPR000182">
    <property type="entry name" value="GNAT_dom"/>
</dbReference>
<name>A0A158IJT1_9BURK</name>
<dbReference type="EMBL" id="FCOM02000009">
    <property type="protein sequence ID" value="SAL56785.1"/>
    <property type="molecule type" value="Genomic_DNA"/>
</dbReference>
<evidence type="ECO:0000259" key="1">
    <source>
        <dbReference type="PROSITE" id="PS51186"/>
    </source>
</evidence>